<dbReference type="AlphaFoldDB" id="A0AAW2I4P9"/>
<feature type="domain" description="Centrosome-associated FAM110 C-terminal" evidence="3">
    <location>
        <begin position="355"/>
        <end position="434"/>
    </location>
</feature>
<name>A0AAW2I4P9_9NEOP</name>
<dbReference type="EMBL" id="JARGDH010000002">
    <property type="protein sequence ID" value="KAL0276788.1"/>
    <property type="molecule type" value="Genomic_DNA"/>
</dbReference>
<feature type="compositionally biased region" description="Polar residues" evidence="2">
    <location>
        <begin position="292"/>
        <end position="301"/>
    </location>
</feature>
<dbReference type="InterPro" id="IPR025739">
    <property type="entry name" value="FAM110_N"/>
</dbReference>
<comment type="caution">
    <text evidence="5">The sequence shown here is derived from an EMBL/GenBank/DDBJ whole genome shotgun (WGS) entry which is preliminary data.</text>
</comment>
<dbReference type="InterPro" id="IPR025741">
    <property type="entry name" value="FAM110_C"/>
</dbReference>
<dbReference type="PANTHER" id="PTHR14758">
    <property type="entry name" value="AGAP005440-PA"/>
    <property type="match status" value="1"/>
</dbReference>
<feature type="region of interest" description="Disordered" evidence="2">
    <location>
        <begin position="241"/>
        <end position="324"/>
    </location>
</feature>
<proteinExistence type="inferred from homology"/>
<feature type="compositionally biased region" description="Low complexity" evidence="2">
    <location>
        <begin position="152"/>
        <end position="162"/>
    </location>
</feature>
<dbReference type="PANTHER" id="PTHR14758:SF1">
    <property type="entry name" value="CENTROSOME-ASSOCIATED FAM110 C-TERMINAL DOMAIN-CONTAINING PROTEIN"/>
    <property type="match status" value="1"/>
</dbReference>
<dbReference type="InterPro" id="IPR025740">
    <property type="entry name" value="FAM110"/>
</dbReference>
<sequence>MRHPQATPLRTISSSSSSNSSRHVVLKGIRSSNSAKRKSAVELLQETKAFYVKSETVLDKKQELKPTRSPDCNYVVSAQPTKSPRTSQNGTELQDKLRILLDFDSKENFDARSNGRLFGDGKSYRSHCEPPMPLTQAQHKSLPDLHISPGHSSSETSESSYSMGKYGADSRSTYSSVTQPEYGSLQMAKSSDFRRLGYIIGDGYSGKFEFTTADPRIYASLRVTKSGEFISQRTAETQTYCWRRNSNTSSGNRSQHNSSSRHSQSADSGRQSQGGSNGLRTGRSGLPDVSSAPIQDTSSDSGAEDESPPLYRTESYEKDKKRPILRSKSDITYKYCMGRSTGHPPQPPPPPLLTSSQLERFFDHLGMDPLDYRELACHNSRSSSPVFFSSVSSIDSCLDLTPWGLPEPDRPLEGPSIVERNARIIKWLCNCRKAQTASLTLV</sequence>
<feature type="region of interest" description="Disordered" evidence="2">
    <location>
        <begin position="61"/>
        <end position="92"/>
    </location>
</feature>
<protein>
    <recommendedName>
        <fullName evidence="6">Centrosome-associated FAM110 C-terminal domain-containing protein</fullName>
    </recommendedName>
</protein>
<evidence type="ECO:0000256" key="1">
    <source>
        <dbReference type="ARBA" id="ARBA00010576"/>
    </source>
</evidence>
<feature type="compositionally biased region" description="Polar residues" evidence="2">
    <location>
        <begin position="76"/>
        <end position="92"/>
    </location>
</feature>
<evidence type="ECO:0000259" key="4">
    <source>
        <dbReference type="Pfam" id="PF14161"/>
    </source>
</evidence>
<feature type="domain" description="Centrosome-associated FAM110 N-terminal" evidence="4">
    <location>
        <begin position="33"/>
        <end position="70"/>
    </location>
</feature>
<evidence type="ECO:0000256" key="2">
    <source>
        <dbReference type="SAM" id="MobiDB-lite"/>
    </source>
</evidence>
<feature type="compositionally biased region" description="Basic and acidic residues" evidence="2">
    <location>
        <begin position="314"/>
        <end position="324"/>
    </location>
</feature>
<reference evidence="5" key="1">
    <citation type="journal article" date="2024" name="Gigascience">
        <title>Chromosome-level genome of the poultry shaft louse Menopon gallinae provides insight into the host-switching and adaptive evolution of parasitic lice.</title>
        <authorList>
            <person name="Xu Y."/>
            <person name="Ma L."/>
            <person name="Liu S."/>
            <person name="Liang Y."/>
            <person name="Liu Q."/>
            <person name="He Z."/>
            <person name="Tian L."/>
            <person name="Duan Y."/>
            <person name="Cai W."/>
            <person name="Li H."/>
            <person name="Song F."/>
        </authorList>
    </citation>
    <scope>NUCLEOTIDE SEQUENCE</scope>
    <source>
        <strain evidence="5">Cailab_2023a</strain>
    </source>
</reference>
<evidence type="ECO:0008006" key="6">
    <source>
        <dbReference type="Google" id="ProtNLM"/>
    </source>
</evidence>
<feature type="region of interest" description="Disordered" evidence="2">
    <location>
        <begin position="114"/>
        <end position="176"/>
    </location>
</feature>
<comment type="similarity">
    <text evidence="1">Belongs to the FAM110 family.</text>
</comment>
<organism evidence="5">
    <name type="scientific">Menopon gallinae</name>
    <name type="common">poultry shaft louse</name>
    <dbReference type="NCBI Taxonomy" id="328185"/>
    <lineage>
        <taxon>Eukaryota</taxon>
        <taxon>Metazoa</taxon>
        <taxon>Ecdysozoa</taxon>
        <taxon>Arthropoda</taxon>
        <taxon>Hexapoda</taxon>
        <taxon>Insecta</taxon>
        <taxon>Pterygota</taxon>
        <taxon>Neoptera</taxon>
        <taxon>Paraneoptera</taxon>
        <taxon>Psocodea</taxon>
        <taxon>Troctomorpha</taxon>
        <taxon>Phthiraptera</taxon>
        <taxon>Amblycera</taxon>
        <taxon>Menoponidae</taxon>
        <taxon>Menopon</taxon>
    </lineage>
</organism>
<feature type="region of interest" description="Disordered" evidence="2">
    <location>
        <begin position="1"/>
        <end position="38"/>
    </location>
</feature>
<feature type="compositionally biased region" description="Low complexity" evidence="2">
    <location>
        <begin position="243"/>
        <end position="269"/>
    </location>
</feature>
<accession>A0AAW2I4P9</accession>
<evidence type="ECO:0000313" key="5">
    <source>
        <dbReference type="EMBL" id="KAL0276788.1"/>
    </source>
</evidence>
<gene>
    <name evidence="5" type="ORF">PYX00_004288</name>
</gene>
<dbReference type="Pfam" id="PF14160">
    <property type="entry name" value="FAM110_C"/>
    <property type="match status" value="1"/>
</dbReference>
<evidence type="ECO:0000259" key="3">
    <source>
        <dbReference type="Pfam" id="PF14160"/>
    </source>
</evidence>
<dbReference type="Pfam" id="PF14161">
    <property type="entry name" value="FAM110_N"/>
    <property type="match status" value="1"/>
</dbReference>